<keyword evidence="3" id="KW-0408">Iron</keyword>
<accession>A0A1M7KCU0</accession>
<evidence type="ECO:0000256" key="3">
    <source>
        <dbReference type="ARBA" id="ARBA00023004"/>
    </source>
</evidence>
<keyword evidence="1" id="KW-0004">4Fe-4S</keyword>
<feature type="domain" description="4Fe-4S ferredoxin-type" evidence="6">
    <location>
        <begin position="30"/>
        <end position="61"/>
    </location>
</feature>
<dbReference type="PROSITE" id="PS00198">
    <property type="entry name" value="4FE4S_FER_1"/>
    <property type="match status" value="1"/>
</dbReference>
<evidence type="ECO:0000259" key="6">
    <source>
        <dbReference type="PROSITE" id="PS51379"/>
    </source>
</evidence>
<evidence type="ECO:0000313" key="8">
    <source>
        <dbReference type="Proteomes" id="UP000322545"/>
    </source>
</evidence>
<dbReference type="EMBL" id="FRCB01000010">
    <property type="protein sequence ID" value="SHM63085.1"/>
    <property type="molecule type" value="Genomic_DNA"/>
</dbReference>
<keyword evidence="4" id="KW-0411">Iron-sulfur</keyword>
<protein>
    <submittedName>
        <fullName evidence="7">4Fe-4S dicluster domain-containing protein</fullName>
    </submittedName>
</protein>
<evidence type="ECO:0000313" key="7">
    <source>
        <dbReference type="EMBL" id="SHM63085.1"/>
    </source>
</evidence>
<dbReference type="PANTHER" id="PTHR24960">
    <property type="entry name" value="PHOTOSYSTEM I IRON-SULFUR CENTER-RELATED"/>
    <property type="match status" value="1"/>
</dbReference>
<feature type="region of interest" description="Disordered" evidence="5">
    <location>
        <begin position="1"/>
        <end position="35"/>
    </location>
</feature>
<keyword evidence="2" id="KW-0479">Metal-binding</keyword>
<dbReference type="SUPFAM" id="SSF54862">
    <property type="entry name" value="4Fe-4S ferredoxins"/>
    <property type="match status" value="1"/>
</dbReference>
<dbReference type="InterPro" id="IPR017896">
    <property type="entry name" value="4Fe4S_Fe-S-bd"/>
</dbReference>
<keyword evidence="8" id="KW-1185">Reference proteome</keyword>
<sequence>MLHTDDHTTDDHTPPDPLPTARRRPPRPPGARSEDGLAARCTGCGDCVSVCPASILSLDPDGYPVLRGADRCGHCGLCADVCMFGAIELTARTRAGLALVMAIERGMSRHPGEG</sequence>
<evidence type="ECO:0000256" key="5">
    <source>
        <dbReference type="SAM" id="MobiDB-lite"/>
    </source>
</evidence>
<proteinExistence type="predicted"/>
<dbReference type="InterPro" id="IPR017900">
    <property type="entry name" value="4Fe4S_Fe_S_CS"/>
</dbReference>
<dbReference type="GO" id="GO:0051539">
    <property type="term" value="F:4 iron, 4 sulfur cluster binding"/>
    <property type="evidence" value="ECO:0007669"/>
    <property type="project" value="UniProtKB-KW"/>
</dbReference>
<dbReference type="Gene3D" id="3.30.70.20">
    <property type="match status" value="1"/>
</dbReference>
<dbReference type="AlphaFoldDB" id="A0A1M7KCU0"/>
<dbReference type="Pfam" id="PF12838">
    <property type="entry name" value="Fer4_7"/>
    <property type="match status" value="1"/>
</dbReference>
<feature type="compositionally biased region" description="Basic and acidic residues" evidence="5">
    <location>
        <begin position="1"/>
        <end position="14"/>
    </location>
</feature>
<dbReference type="GO" id="GO:0046872">
    <property type="term" value="F:metal ion binding"/>
    <property type="evidence" value="ECO:0007669"/>
    <property type="project" value="UniProtKB-KW"/>
</dbReference>
<evidence type="ECO:0000256" key="1">
    <source>
        <dbReference type="ARBA" id="ARBA00022485"/>
    </source>
</evidence>
<name>A0A1M7KCU0_9RHOB</name>
<feature type="domain" description="4Fe-4S ferredoxin-type" evidence="6">
    <location>
        <begin position="62"/>
        <end position="92"/>
    </location>
</feature>
<evidence type="ECO:0000256" key="4">
    <source>
        <dbReference type="ARBA" id="ARBA00023014"/>
    </source>
</evidence>
<evidence type="ECO:0000256" key="2">
    <source>
        <dbReference type="ARBA" id="ARBA00022723"/>
    </source>
</evidence>
<dbReference type="RefSeq" id="WP_149780633.1">
    <property type="nucleotide sequence ID" value="NZ_FRCB01000010.1"/>
</dbReference>
<dbReference type="Proteomes" id="UP000322545">
    <property type="component" value="Unassembled WGS sequence"/>
</dbReference>
<gene>
    <name evidence="7" type="ORF">SAMN05443432_11078</name>
</gene>
<organism evidence="7 8">
    <name type="scientific">Roseovarius litoreus</name>
    <dbReference type="NCBI Taxonomy" id="1155722"/>
    <lineage>
        <taxon>Bacteria</taxon>
        <taxon>Pseudomonadati</taxon>
        <taxon>Pseudomonadota</taxon>
        <taxon>Alphaproteobacteria</taxon>
        <taxon>Rhodobacterales</taxon>
        <taxon>Roseobacteraceae</taxon>
        <taxon>Roseovarius</taxon>
    </lineage>
</organism>
<dbReference type="InterPro" id="IPR050157">
    <property type="entry name" value="PSI_iron-sulfur_center"/>
</dbReference>
<reference evidence="7 8" key="1">
    <citation type="submission" date="2016-11" db="EMBL/GenBank/DDBJ databases">
        <authorList>
            <person name="Varghese N."/>
            <person name="Submissions S."/>
        </authorList>
    </citation>
    <scope>NUCLEOTIDE SEQUENCE [LARGE SCALE GENOMIC DNA]</scope>
    <source>
        <strain evidence="7 8">DSM 28249</strain>
    </source>
</reference>
<dbReference type="PROSITE" id="PS51379">
    <property type="entry name" value="4FE4S_FER_2"/>
    <property type="match status" value="2"/>
</dbReference>
<dbReference type="PANTHER" id="PTHR24960:SF79">
    <property type="entry name" value="PHOTOSYSTEM I IRON-SULFUR CENTER"/>
    <property type="match status" value="1"/>
</dbReference>